<gene>
    <name evidence="2" type="ORF">IMCC3088_1951</name>
</gene>
<comment type="caution">
    <text evidence="2">The sequence shown here is derived from an EMBL/GenBank/DDBJ whole genome shotgun (WGS) entry which is preliminary data.</text>
</comment>
<organism evidence="2 3">
    <name type="scientific">Aequoribacter fuscus</name>
    <dbReference type="NCBI Taxonomy" id="2518989"/>
    <lineage>
        <taxon>Bacteria</taxon>
        <taxon>Pseudomonadati</taxon>
        <taxon>Pseudomonadota</taxon>
        <taxon>Gammaproteobacteria</taxon>
        <taxon>Cellvibrionales</taxon>
        <taxon>Halieaceae</taxon>
        <taxon>Aequoribacter</taxon>
    </lineage>
</organism>
<name>F3L327_9GAMM</name>
<evidence type="ECO:0000256" key="1">
    <source>
        <dbReference type="SAM" id="Phobius"/>
    </source>
</evidence>
<accession>F3L327</accession>
<evidence type="ECO:0000313" key="2">
    <source>
        <dbReference type="EMBL" id="EGG29267.1"/>
    </source>
</evidence>
<proteinExistence type="predicted"/>
<dbReference type="STRING" id="2518989.IMCC3088_1951"/>
<keyword evidence="1" id="KW-0472">Membrane</keyword>
<dbReference type="AlphaFoldDB" id="F3L327"/>
<dbReference type="Proteomes" id="UP000005615">
    <property type="component" value="Unassembled WGS sequence"/>
</dbReference>
<keyword evidence="3" id="KW-1185">Reference proteome</keyword>
<protein>
    <submittedName>
        <fullName evidence="2">Uncharacterized protein</fullName>
    </submittedName>
</protein>
<keyword evidence="1" id="KW-1133">Transmembrane helix</keyword>
<evidence type="ECO:0000313" key="3">
    <source>
        <dbReference type="Proteomes" id="UP000005615"/>
    </source>
</evidence>
<reference evidence="2 3" key="1">
    <citation type="journal article" date="2011" name="J. Bacteriol.">
        <title>Genome sequence of strain IMCC3088, a proteorhodopsin-containing marine bacterium belonging to the OM60/NOR5 clade.</title>
        <authorList>
            <person name="Jang Y."/>
            <person name="Oh H.M."/>
            <person name="Kang I."/>
            <person name="Lee K."/>
            <person name="Yang S.J."/>
            <person name="Cho J.C."/>
        </authorList>
    </citation>
    <scope>NUCLEOTIDE SEQUENCE [LARGE SCALE GENOMIC DNA]</scope>
    <source>
        <strain evidence="2 3">IMCC3088</strain>
    </source>
</reference>
<sequence>MQGTRGLFLIFGLLFLFFPSLSNWLFEADAAWYRPHVFAAALVIVSYLLQLERSSDEL</sequence>
<dbReference type="EMBL" id="AEIG01000058">
    <property type="protein sequence ID" value="EGG29267.1"/>
    <property type="molecule type" value="Genomic_DNA"/>
</dbReference>
<feature type="transmembrane region" description="Helical" evidence="1">
    <location>
        <begin position="32"/>
        <end position="49"/>
    </location>
</feature>
<keyword evidence="1" id="KW-0812">Transmembrane</keyword>
<dbReference type="RefSeq" id="WP_009576191.1">
    <property type="nucleotide sequence ID" value="NZ_AEIG01000058.1"/>
</dbReference>